<evidence type="ECO:0000256" key="4">
    <source>
        <dbReference type="PROSITE-ProRule" id="PRU00600"/>
    </source>
</evidence>
<evidence type="ECO:0000256" key="2">
    <source>
        <dbReference type="ARBA" id="ARBA00022771"/>
    </source>
</evidence>
<dbReference type="GO" id="GO:0010571">
    <property type="term" value="P:positive regulation of nuclear cell cycle DNA replication"/>
    <property type="evidence" value="ECO:0007669"/>
    <property type="project" value="TreeGrafter"/>
</dbReference>
<dbReference type="InterPro" id="IPR013939">
    <property type="entry name" value="Regulatory_Dfp1/Him1"/>
</dbReference>
<reference evidence="7 8" key="1">
    <citation type="submission" date="2020-11" db="EMBL/GenBank/DDBJ databases">
        <title>Kefir isolates.</title>
        <authorList>
            <person name="Marcisauskas S."/>
            <person name="Kim Y."/>
            <person name="Blasche S."/>
        </authorList>
    </citation>
    <scope>NUCLEOTIDE SEQUENCE [LARGE SCALE GENOMIC DNA]</scope>
    <source>
        <strain evidence="7 8">OG2</strain>
    </source>
</reference>
<dbReference type="InterPro" id="IPR006572">
    <property type="entry name" value="Znf_DBF"/>
</dbReference>
<dbReference type="Pfam" id="PF07535">
    <property type="entry name" value="zf-DBF"/>
    <property type="match status" value="1"/>
</dbReference>
<evidence type="ECO:0000259" key="6">
    <source>
        <dbReference type="PROSITE" id="PS51265"/>
    </source>
</evidence>
<feature type="region of interest" description="Disordered" evidence="5">
    <location>
        <begin position="571"/>
        <end position="602"/>
    </location>
</feature>
<dbReference type="PROSITE" id="PS51265">
    <property type="entry name" value="ZF_DBF4"/>
    <property type="match status" value="1"/>
</dbReference>
<feature type="compositionally biased region" description="Basic and acidic residues" evidence="5">
    <location>
        <begin position="366"/>
        <end position="375"/>
    </location>
</feature>
<evidence type="ECO:0000313" key="7">
    <source>
        <dbReference type="EMBL" id="KAG0670519.1"/>
    </source>
</evidence>
<proteinExistence type="predicted"/>
<dbReference type="GO" id="GO:0031431">
    <property type="term" value="C:Dbf4-dependent protein kinase complex"/>
    <property type="evidence" value="ECO:0007669"/>
    <property type="project" value="TreeGrafter"/>
</dbReference>
<dbReference type="EMBL" id="PUHR01000022">
    <property type="protein sequence ID" value="KAG0670519.1"/>
    <property type="molecule type" value="Genomic_DNA"/>
</dbReference>
<feature type="region of interest" description="Disordered" evidence="5">
    <location>
        <begin position="526"/>
        <end position="558"/>
    </location>
</feature>
<dbReference type="OrthoDB" id="21380at2759"/>
<evidence type="ECO:0000313" key="8">
    <source>
        <dbReference type="Proteomes" id="UP000750334"/>
    </source>
</evidence>
<evidence type="ECO:0000256" key="3">
    <source>
        <dbReference type="ARBA" id="ARBA00022833"/>
    </source>
</evidence>
<dbReference type="InterPro" id="IPR055116">
    <property type="entry name" value="DBF4_BRCT"/>
</dbReference>
<dbReference type="PANTHER" id="PTHR15375:SF26">
    <property type="entry name" value="PROTEIN CHIFFON"/>
    <property type="match status" value="1"/>
</dbReference>
<feature type="compositionally biased region" description="Polar residues" evidence="5">
    <location>
        <begin position="582"/>
        <end position="598"/>
    </location>
</feature>
<protein>
    <recommendedName>
        <fullName evidence="6">DBF4-type domain-containing protein</fullName>
    </recommendedName>
</protein>
<dbReference type="InterPro" id="IPR051590">
    <property type="entry name" value="Replication_Regulatory_Kinase"/>
</dbReference>
<dbReference type="Gene3D" id="3.40.50.10190">
    <property type="entry name" value="BRCT domain"/>
    <property type="match status" value="1"/>
</dbReference>
<dbReference type="InterPro" id="IPR036420">
    <property type="entry name" value="BRCT_dom_sf"/>
</dbReference>
<dbReference type="Pfam" id="PF22437">
    <property type="entry name" value="DBF4_BRCT"/>
    <property type="match status" value="1"/>
</dbReference>
<dbReference type="GO" id="GO:0043539">
    <property type="term" value="F:protein serine/threonine kinase activator activity"/>
    <property type="evidence" value="ECO:0007669"/>
    <property type="project" value="TreeGrafter"/>
</dbReference>
<dbReference type="PANTHER" id="PTHR15375">
    <property type="entry name" value="ACTIVATOR OF S-PHASE KINASE-RELATED"/>
    <property type="match status" value="1"/>
</dbReference>
<feature type="compositionally biased region" description="Polar residues" evidence="5">
    <location>
        <begin position="531"/>
        <end position="547"/>
    </location>
</feature>
<keyword evidence="3" id="KW-0862">Zinc</keyword>
<dbReference type="InterPro" id="IPR038545">
    <property type="entry name" value="Znf_DBF_sf"/>
</dbReference>
<accession>A0A9P6WEZ0</accession>
<gene>
    <name evidence="7" type="ORF">C6P45_002261</name>
</gene>
<evidence type="ECO:0000256" key="1">
    <source>
        <dbReference type="ARBA" id="ARBA00022723"/>
    </source>
</evidence>
<dbReference type="FunFam" id="6.10.250.3410:FF:000001">
    <property type="entry name" value="Protein DBF4 homolog A"/>
    <property type="match status" value="1"/>
</dbReference>
<dbReference type="Pfam" id="PF08630">
    <property type="entry name" value="Dfp1_Him1_M"/>
    <property type="match status" value="1"/>
</dbReference>
<dbReference type="AlphaFoldDB" id="A0A9P6WEZ0"/>
<dbReference type="GO" id="GO:0003676">
    <property type="term" value="F:nucleic acid binding"/>
    <property type="evidence" value="ECO:0007669"/>
    <property type="project" value="InterPro"/>
</dbReference>
<comment type="caution">
    <text evidence="7">The sequence shown here is derived from an EMBL/GenBank/DDBJ whole genome shotgun (WGS) entry which is preliminary data.</text>
</comment>
<dbReference type="GO" id="GO:1901987">
    <property type="term" value="P:regulation of cell cycle phase transition"/>
    <property type="evidence" value="ECO:0007669"/>
    <property type="project" value="TreeGrafter"/>
</dbReference>
<dbReference type="GO" id="GO:0008270">
    <property type="term" value="F:zinc ion binding"/>
    <property type="evidence" value="ECO:0007669"/>
    <property type="project" value="UniProtKB-KW"/>
</dbReference>
<dbReference type="Proteomes" id="UP000750334">
    <property type="component" value="Unassembled WGS sequence"/>
</dbReference>
<evidence type="ECO:0000256" key="5">
    <source>
        <dbReference type="SAM" id="MobiDB-lite"/>
    </source>
</evidence>
<keyword evidence="1" id="KW-0479">Metal-binding</keyword>
<feature type="region of interest" description="Disordered" evidence="5">
    <location>
        <begin position="366"/>
        <end position="386"/>
    </location>
</feature>
<sequence>MVSPTKIQMRSPLKETDANLKQLNQPAKKRLFEAIGTDEQSTASISRQTIIKKPKIERTRSIEGAVLVSKKAALKTIEPKIPTKDLIEWQNNWRRILKNDAKIYFDTTEDPETTSTQKKLLDKRQELLRRGFLSLGATITAFFDNSVTIVITRRETENKMYYSATDVLRYAKRHYMKIWKYEKATRFLGNLDIDLEEVAEKYEQEINVVNSKTTTLSNLLQNEKLYGPNDRDPRTKRDDTHYFKYPHVYMFDLWQTWSPIIALEWKPSAFQKEDEYPYPVLKFGSFGRCPFVGDRNCQETSYKRVIKRYARDKMNKKYAINLRKLYQLQASPYPISNEDIIFLPHDESDSRDSYLRWQRWKREAGYREDHDDHSLGDLSNENNNNPCISNDTSIMKEVNQEIKKITQRVQPAEEVSINEASKNYSQLQAAKKGSVYKEPPTPKLKRPILASFTRQETEEFFPDDLCNSRKQSHINYEIKASGAHQSNDVATSFGNGLAPTKASVMSKNIKSLSRFVVDRKLTTPNVRKLGTGNSQRTQSTSNLNKETNPIVDDKNKQQTTSVIDLTAQNKISKSTPEKGNINKDTNAAAETNKETPVQTKVEPKNSGYCENCRVKYDSLESHIVSEKHITFAEDPMNFEAIDTLIGKLKFQF</sequence>
<feature type="domain" description="DBF4-type" evidence="6">
    <location>
        <begin position="602"/>
        <end position="651"/>
    </location>
</feature>
<keyword evidence="8" id="KW-1185">Reference proteome</keyword>
<organism evidence="7 8">
    <name type="scientific">Maudiozyma exigua</name>
    <name type="common">Yeast</name>
    <name type="synonym">Kazachstania exigua</name>
    <dbReference type="NCBI Taxonomy" id="34358"/>
    <lineage>
        <taxon>Eukaryota</taxon>
        <taxon>Fungi</taxon>
        <taxon>Dikarya</taxon>
        <taxon>Ascomycota</taxon>
        <taxon>Saccharomycotina</taxon>
        <taxon>Saccharomycetes</taxon>
        <taxon>Saccharomycetales</taxon>
        <taxon>Saccharomycetaceae</taxon>
        <taxon>Maudiozyma</taxon>
    </lineage>
</organism>
<keyword evidence="2 4" id="KW-0863">Zinc-finger</keyword>
<dbReference type="SMART" id="SM00586">
    <property type="entry name" value="ZnF_DBF"/>
    <property type="match status" value="1"/>
</dbReference>
<dbReference type="Gene3D" id="6.10.250.3410">
    <property type="entry name" value="DBF zinc finger"/>
    <property type="match status" value="1"/>
</dbReference>
<name>A0A9P6WEZ0_MAUEX</name>